<dbReference type="InterPro" id="IPR052020">
    <property type="entry name" value="Cyclic_di-GMP/3'3'-cGAMP_PDE"/>
</dbReference>
<dbReference type="PANTHER" id="PTHR45228:SF4">
    <property type="entry name" value="LIPOPROTEIN"/>
    <property type="match status" value="1"/>
</dbReference>
<sequence length="79" mass="8660">MIARITAICDAYDAMTSNRVYRAAHSHDFACRELMRCAGTQFQPALVLKFVSSHITLTDVMNLRPVGLNAFGLSAGREG</sequence>
<name>A0A645EM23_9ZZZZ</name>
<evidence type="ECO:0000259" key="1">
    <source>
        <dbReference type="PROSITE" id="PS51832"/>
    </source>
</evidence>
<accession>A0A645EM23</accession>
<feature type="domain" description="HD-GYP" evidence="1">
    <location>
        <begin position="1"/>
        <end position="66"/>
    </location>
</feature>
<dbReference type="PROSITE" id="PS51832">
    <property type="entry name" value="HD_GYP"/>
    <property type="match status" value="1"/>
</dbReference>
<dbReference type="Gene3D" id="1.10.3210.10">
    <property type="entry name" value="Hypothetical protein af1432"/>
    <property type="match status" value="1"/>
</dbReference>
<dbReference type="InterPro" id="IPR037522">
    <property type="entry name" value="HD_GYP_dom"/>
</dbReference>
<protein>
    <recommendedName>
        <fullName evidence="1">HD-GYP domain-containing protein</fullName>
    </recommendedName>
</protein>
<dbReference type="EMBL" id="VSSQ01048278">
    <property type="protein sequence ID" value="MPN02332.1"/>
    <property type="molecule type" value="Genomic_DNA"/>
</dbReference>
<dbReference type="SUPFAM" id="SSF109604">
    <property type="entry name" value="HD-domain/PDEase-like"/>
    <property type="match status" value="1"/>
</dbReference>
<proteinExistence type="predicted"/>
<dbReference type="AlphaFoldDB" id="A0A645EM23"/>
<organism evidence="2">
    <name type="scientific">bioreactor metagenome</name>
    <dbReference type="NCBI Taxonomy" id="1076179"/>
    <lineage>
        <taxon>unclassified sequences</taxon>
        <taxon>metagenomes</taxon>
        <taxon>ecological metagenomes</taxon>
    </lineage>
</organism>
<comment type="caution">
    <text evidence="2">The sequence shown here is derived from an EMBL/GenBank/DDBJ whole genome shotgun (WGS) entry which is preliminary data.</text>
</comment>
<evidence type="ECO:0000313" key="2">
    <source>
        <dbReference type="EMBL" id="MPN02332.1"/>
    </source>
</evidence>
<reference evidence="2" key="1">
    <citation type="submission" date="2019-08" db="EMBL/GenBank/DDBJ databases">
        <authorList>
            <person name="Kucharzyk K."/>
            <person name="Murdoch R.W."/>
            <person name="Higgins S."/>
            <person name="Loffler F."/>
        </authorList>
    </citation>
    <scope>NUCLEOTIDE SEQUENCE</scope>
</reference>
<dbReference type="PANTHER" id="PTHR45228">
    <property type="entry name" value="CYCLIC DI-GMP PHOSPHODIESTERASE TM_0186-RELATED"/>
    <property type="match status" value="1"/>
</dbReference>
<gene>
    <name evidence="2" type="ORF">SDC9_149548</name>
</gene>